<accession>A0ABD1E1N1</accession>
<comment type="caution">
    <text evidence="7">The sequence shown here is derived from an EMBL/GenBank/DDBJ whole genome shotgun (WGS) entry which is preliminary data.</text>
</comment>
<dbReference type="SMART" id="SM00980">
    <property type="entry name" value="THAP"/>
    <property type="match status" value="1"/>
</dbReference>
<keyword evidence="3" id="KW-0862">Zinc</keyword>
<keyword evidence="8" id="KW-1185">Reference proteome</keyword>
<protein>
    <recommendedName>
        <fullName evidence="6">THAP-type domain-containing protein</fullName>
    </recommendedName>
</protein>
<dbReference type="AlphaFoldDB" id="A0ABD1E1N1"/>
<dbReference type="GO" id="GO:0003677">
    <property type="term" value="F:DNA binding"/>
    <property type="evidence" value="ECO:0007669"/>
    <property type="project" value="UniProtKB-UniRule"/>
</dbReference>
<dbReference type="InterPro" id="IPR026516">
    <property type="entry name" value="THAP1/10"/>
</dbReference>
<dbReference type="Pfam" id="PF05485">
    <property type="entry name" value="THAP"/>
    <property type="match status" value="1"/>
</dbReference>
<gene>
    <name evidence="7" type="ORF">ABEB36_014956</name>
</gene>
<dbReference type="EMBL" id="JBDJPC010000014">
    <property type="protein sequence ID" value="KAL1488489.1"/>
    <property type="molecule type" value="Genomic_DNA"/>
</dbReference>
<evidence type="ECO:0000256" key="1">
    <source>
        <dbReference type="ARBA" id="ARBA00022723"/>
    </source>
</evidence>
<evidence type="ECO:0000256" key="4">
    <source>
        <dbReference type="ARBA" id="ARBA00023125"/>
    </source>
</evidence>
<keyword evidence="1" id="KW-0479">Metal-binding</keyword>
<feature type="domain" description="THAP-type" evidence="6">
    <location>
        <begin position="1"/>
        <end position="79"/>
    </location>
</feature>
<reference evidence="7 8" key="1">
    <citation type="submission" date="2024-05" db="EMBL/GenBank/DDBJ databases">
        <title>Genetic variation in Jamaican populations of the coffee berry borer (Hypothenemus hampei).</title>
        <authorList>
            <person name="Errbii M."/>
            <person name="Myrie A."/>
        </authorList>
    </citation>
    <scope>NUCLEOTIDE SEQUENCE [LARGE SCALE GENOMIC DNA]</scope>
    <source>
        <strain evidence="7">JA-Hopewell-2020-01-JO</strain>
        <tissue evidence="7">Whole body</tissue>
    </source>
</reference>
<dbReference type="PROSITE" id="PS50950">
    <property type="entry name" value="ZF_THAP"/>
    <property type="match status" value="1"/>
</dbReference>
<evidence type="ECO:0000313" key="7">
    <source>
        <dbReference type="EMBL" id="KAL1488489.1"/>
    </source>
</evidence>
<sequence>MVSCACGVSKSDQSKSNGITFHVFPRSRIRQEWIDFVNKPNWIPKAASYLCSKHFTTDCFDRTSVMVVRLKKYSLPTIEDPDARRGYVT</sequence>
<evidence type="ECO:0000256" key="3">
    <source>
        <dbReference type="ARBA" id="ARBA00022833"/>
    </source>
</evidence>
<dbReference type="InterPro" id="IPR006612">
    <property type="entry name" value="THAP_Znf"/>
</dbReference>
<dbReference type="PANTHER" id="PTHR46600">
    <property type="entry name" value="THAP DOMAIN-CONTAINING"/>
    <property type="match status" value="1"/>
</dbReference>
<evidence type="ECO:0000256" key="5">
    <source>
        <dbReference type="PROSITE-ProRule" id="PRU00309"/>
    </source>
</evidence>
<name>A0ABD1E1N1_HYPHA</name>
<organism evidence="7 8">
    <name type="scientific">Hypothenemus hampei</name>
    <name type="common">Coffee berry borer</name>
    <dbReference type="NCBI Taxonomy" id="57062"/>
    <lineage>
        <taxon>Eukaryota</taxon>
        <taxon>Metazoa</taxon>
        <taxon>Ecdysozoa</taxon>
        <taxon>Arthropoda</taxon>
        <taxon>Hexapoda</taxon>
        <taxon>Insecta</taxon>
        <taxon>Pterygota</taxon>
        <taxon>Neoptera</taxon>
        <taxon>Endopterygota</taxon>
        <taxon>Coleoptera</taxon>
        <taxon>Polyphaga</taxon>
        <taxon>Cucujiformia</taxon>
        <taxon>Curculionidae</taxon>
        <taxon>Scolytinae</taxon>
        <taxon>Hypothenemus</taxon>
    </lineage>
</organism>
<evidence type="ECO:0000313" key="8">
    <source>
        <dbReference type="Proteomes" id="UP001566132"/>
    </source>
</evidence>
<dbReference type="PANTHER" id="PTHR46600:SF11">
    <property type="entry name" value="THAP DOMAIN-CONTAINING PROTEIN 10"/>
    <property type="match status" value="1"/>
</dbReference>
<proteinExistence type="predicted"/>
<keyword evidence="2 5" id="KW-0863">Zinc-finger</keyword>
<dbReference type="GO" id="GO:0008270">
    <property type="term" value="F:zinc ion binding"/>
    <property type="evidence" value="ECO:0007669"/>
    <property type="project" value="UniProtKB-KW"/>
</dbReference>
<evidence type="ECO:0000259" key="6">
    <source>
        <dbReference type="PROSITE" id="PS50950"/>
    </source>
</evidence>
<keyword evidence="4 5" id="KW-0238">DNA-binding</keyword>
<evidence type="ECO:0000256" key="2">
    <source>
        <dbReference type="ARBA" id="ARBA00022771"/>
    </source>
</evidence>
<dbReference type="SMART" id="SM00692">
    <property type="entry name" value="DM3"/>
    <property type="match status" value="1"/>
</dbReference>
<dbReference type="Proteomes" id="UP001566132">
    <property type="component" value="Unassembled WGS sequence"/>
</dbReference>
<dbReference type="SUPFAM" id="SSF57716">
    <property type="entry name" value="Glucocorticoid receptor-like (DNA-binding domain)"/>
    <property type="match status" value="1"/>
</dbReference>